<evidence type="ECO:0000313" key="2">
    <source>
        <dbReference type="EMBL" id="KGO84167.1"/>
    </source>
</evidence>
<organism evidence="2 3">
    <name type="scientific">Flavobacterium beibuense F44-8</name>
    <dbReference type="NCBI Taxonomy" id="1406840"/>
    <lineage>
        <taxon>Bacteria</taxon>
        <taxon>Pseudomonadati</taxon>
        <taxon>Bacteroidota</taxon>
        <taxon>Flavobacteriia</taxon>
        <taxon>Flavobacteriales</taxon>
        <taxon>Flavobacteriaceae</taxon>
        <taxon>Flavobacterium</taxon>
    </lineage>
</organism>
<name>A0A0A2LV06_9FLAO</name>
<feature type="domain" description="Cyclic nucleotide-binding" evidence="1">
    <location>
        <begin position="31"/>
        <end position="116"/>
    </location>
</feature>
<dbReference type="Pfam" id="PF00027">
    <property type="entry name" value="cNMP_binding"/>
    <property type="match status" value="1"/>
</dbReference>
<evidence type="ECO:0000259" key="1">
    <source>
        <dbReference type="Pfam" id="PF00027"/>
    </source>
</evidence>
<dbReference type="InterPro" id="IPR000595">
    <property type="entry name" value="cNMP-bd_dom"/>
</dbReference>
<dbReference type="Proteomes" id="UP000030129">
    <property type="component" value="Unassembled WGS sequence"/>
</dbReference>
<dbReference type="RefSeq" id="WP_035129580.1">
    <property type="nucleotide sequence ID" value="NZ_JRLV01000001.1"/>
</dbReference>
<dbReference type="AlphaFoldDB" id="A0A0A2LV06"/>
<gene>
    <name evidence="2" type="ORF">Q763_00020</name>
</gene>
<reference evidence="2 3" key="1">
    <citation type="submission" date="2013-09" db="EMBL/GenBank/DDBJ databases">
        <authorList>
            <person name="Zeng Z."/>
            <person name="Chen C."/>
        </authorList>
    </citation>
    <scope>NUCLEOTIDE SEQUENCE [LARGE SCALE GENOMIC DNA]</scope>
    <source>
        <strain evidence="2 3">F44-8</strain>
    </source>
</reference>
<dbReference type="eggNOG" id="COG0664">
    <property type="taxonomic scope" value="Bacteria"/>
</dbReference>
<dbReference type="Gene3D" id="2.60.120.10">
    <property type="entry name" value="Jelly Rolls"/>
    <property type="match status" value="1"/>
</dbReference>
<dbReference type="CDD" id="cd00038">
    <property type="entry name" value="CAP_ED"/>
    <property type="match status" value="1"/>
</dbReference>
<dbReference type="STRING" id="1406840.Q763_00020"/>
<accession>A0A0A2LV06</accession>
<dbReference type="InterPro" id="IPR014710">
    <property type="entry name" value="RmlC-like_jellyroll"/>
</dbReference>
<comment type="caution">
    <text evidence="2">The sequence shown here is derived from an EMBL/GenBank/DDBJ whole genome shotgun (WGS) entry which is preliminary data.</text>
</comment>
<protein>
    <submittedName>
        <fullName evidence="2">Cyclic nucleotide-binding protein</fullName>
    </submittedName>
</protein>
<dbReference type="InterPro" id="IPR018490">
    <property type="entry name" value="cNMP-bd_dom_sf"/>
</dbReference>
<dbReference type="EMBL" id="JRLV01000001">
    <property type="protein sequence ID" value="KGO84167.1"/>
    <property type="molecule type" value="Genomic_DNA"/>
</dbReference>
<dbReference type="SUPFAM" id="SSF51206">
    <property type="entry name" value="cAMP-binding domain-like"/>
    <property type="match status" value="1"/>
</dbReference>
<keyword evidence="3" id="KW-1185">Reference proteome</keyword>
<proteinExistence type="predicted"/>
<evidence type="ECO:0000313" key="3">
    <source>
        <dbReference type="Proteomes" id="UP000030129"/>
    </source>
</evidence>
<sequence length="192" mass="22378">MHPEFEKYLKENTNLTPDDIHHISSKAVGKTLRRNELLLQSGNVCKQKVFIAKGLLRTYSIDANGNEHILQFAPEHSWTLDVESYDKEIPAETNMGAVEPTEVLLWHKDDFNNLLSEVPELNKLSQQIISRNIYYSRQRMLTTLSATPEEKYDDFIQRFPKLLTRLPLRMIASYLGISIKTLTRIRHNQLQR</sequence>